<accession>U6GM80</accession>
<feature type="domain" description="ATPase of the ABC class C-terminal" evidence="1">
    <location>
        <begin position="1"/>
        <end position="186"/>
    </location>
</feature>
<proteinExistence type="predicted"/>
<dbReference type="InterPro" id="IPR019195">
    <property type="entry name" value="ABC_ATPase_put"/>
</dbReference>
<name>U6GM80_9EIME</name>
<evidence type="ECO:0000313" key="4">
    <source>
        <dbReference type="Proteomes" id="UP000018201"/>
    </source>
</evidence>
<gene>
    <name evidence="3" type="ORF">EPH_0049860</name>
</gene>
<dbReference type="Pfam" id="PF21117">
    <property type="entry name" value="MRB1590_C"/>
    <property type="match status" value="1"/>
</dbReference>
<keyword evidence="4" id="KW-1185">Reference proteome</keyword>
<dbReference type="InterPro" id="IPR049069">
    <property type="entry name" value="MRB1590-like_C"/>
</dbReference>
<dbReference type="AlphaFoldDB" id="U6GM80"/>
<dbReference type="Pfam" id="PF09818">
    <property type="entry name" value="ABC_ATPase"/>
    <property type="match status" value="1"/>
</dbReference>
<reference evidence="3" key="2">
    <citation type="submission" date="2013-10" db="EMBL/GenBank/DDBJ databases">
        <authorList>
            <person name="Aslett M."/>
        </authorList>
    </citation>
    <scope>NUCLEOTIDE SEQUENCE [LARGE SCALE GENOMIC DNA]</scope>
    <source>
        <strain evidence="3">Houghton</strain>
    </source>
</reference>
<dbReference type="PANTHER" id="PTHR38149:SF1">
    <property type="entry name" value="ATPASE"/>
    <property type="match status" value="1"/>
</dbReference>
<dbReference type="OrthoDB" id="189459at2759"/>
<evidence type="ECO:0000313" key="3">
    <source>
        <dbReference type="EMBL" id="CDI79709.1"/>
    </source>
</evidence>
<protein>
    <recommendedName>
        <fullName evidence="5">ATPase</fullName>
    </recommendedName>
</protein>
<evidence type="ECO:0008006" key="5">
    <source>
        <dbReference type="Google" id="ProtNLM"/>
    </source>
</evidence>
<sequence length="274" mass="30203">MGIPRGITLIVGGGFHGKSTMLEALQVGVYNKIPGDGREFVITEPNAVKIRAEDEEVSEGNELLYGQKTDESSLQWILVHQAANIMEALEFGATALLIDEDTCATNFMIRDSRMQALVAKEKEPITPFLFRVKRLYTELGISTVMVIGGSGDFFEVADVVLQFDKYEAFNVTKQAKEIIHQFANNSAGTFQLQTPLSHANVPFGAVRQRAVVEHCLRPNGKVKVGGTRSISYGTSTIDVSGVEQLIEASQTRAIACFIQQLAKNYERLRMEGKQ</sequence>
<dbReference type="InterPro" id="IPR046834">
    <property type="entry name" value="ABC_ATPase_C"/>
</dbReference>
<organism evidence="3 4">
    <name type="scientific">Eimeria praecox</name>
    <dbReference type="NCBI Taxonomy" id="51316"/>
    <lineage>
        <taxon>Eukaryota</taxon>
        <taxon>Sar</taxon>
        <taxon>Alveolata</taxon>
        <taxon>Apicomplexa</taxon>
        <taxon>Conoidasida</taxon>
        <taxon>Coccidia</taxon>
        <taxon>Eucoccidiorida</taxon>
        <taxon>Eimeriorina</taxon>
        <taxon>Eimeriidae</taxon>
        <taxon>Eimeria</taxon>
    </lineage>
</organism>
<dbReference type="VEuPathDB" id="ToxoDB:EPH_0049860"/>
<evidence type="ECO:0000259" key="1">
    <source>
        <dbReference type="Pfam" id="PF09818"/>
    </source>
</evidence>
<reference evidence="3" key="1">
    <citation type="submission" date="2013-10" db="EMBL/GenBank/DDBJ databases">
        <title>Genomic analysis of the causative agents of coccidiosis in chickens.</title>
        <authorList>
            <person name="Reid A.J."/>
            <person name="Blake D."/>
            <person name="Billington K."/>
            <person name="Browne H."/>
            <person name="Dunn M."/>
            <person name="Hung S."/>
            <person name="Kawahara F."/>
            <person name="Miranda-Saavedra D."/>
            <person name="Mourier T."/>
            <person name="Nagra H."/>
            <person name="Otto T.D."/>
            <person name="Rawlings N."/>
            <person name="Sanchez A."/>
            <person name="Sanders M."/>
            <person name="Subramaniam C."/>
            <person name="Tay Y."/>
            <person name="Dear P."/>
            <person name="Doerig C."/>
            <person name="Gruber A."/>
            <person name="Parkinson J."/>
            <person name="Shirley M."/>
            <person name="Wan K.L."/>
            <person name="Berriman M."/>
            <person name="Tomley F."/>
            <person name="Pain A."/>
        </authorList>
    </citation>
    <scope>NUCLEOTIDE SEQUENCE [LARGE SCALE GENOMIC DNA]</scope>
    <source>
        <strain evidence="3">Houghton</strain>
    </source>
</reference>
<dbReference type="EMBL" id="HG691744">
    <property type="protein sequence ID" value="CDI79709.1"/>
    <property type="molecule type" value="Genomic_DNA"/>
</dbReference>
<dbReference type="PANTHER" id="PTHR38149">
    <property type="entry name" value="ATPASE"/>
    <property type="match status" value="1"/>
</dbReference>
<dbReference type="Proteomes" id="UP000018201">
    <property type="component" value="Unassembled WGS sequence"/>
</dbReference>
<feature type="domain" description="MRB1590-like C-terminal" evidence="2">
    <location>
        <begin position="221"/>
        <end position="265"/>
    </location>
</feature>
<evidence type="ECO:0000259" key="2">
    <source>
        <dbReference type="Pfam" id="PF21117"/>
    </source>
</evidence>